<comment type="caution">
    <text evidence="1">The sequence shown here is derived from an EMBL/GenBank/DDBJ whole genome shotgun (WGS) entry which is preliminary data.</text>
</comment>
<sequence>MFHDKRSKKVIFVSHCVLNQNAKLDQCAHYPGAIREVAELLVSGDAGIIQLPCPELLYLGLDRETDESANPTVASEDTRISKRMSEEKAKELCRKIVGDTVYQIEEYRKNGFEVTGLIGINGSPTCGVETTWAEGEEIDGPGIFMRLLKEELDKKNINLNMAGIRANNPQSAARAVKKYMNEINRFFGKFGGGSSV</sequence>
<dbReference type="InterPro" id="IPR007553">
    <property type="entry name" value="2-thiour_desulf"/>
</dbReference>
<protein>
    <submittedName>
        <fullName evidence="1">Uncharacterized protein</fullName>
    </submittedName>
</protein>
<evidence type="ECO:0000313" key="1">
    <source>
        <dbReference type="EMBL" id="MPL99729.1"/>
    </source>
</evidence>
<dbReference type="EMBL" id="VSSQ01000685">
    <property type="protein sequence ID" value="MPL99729.1"/>
    <property type="molecule type" value="Genomic_DNA"/>
</dbReference>
<proteinExistence type="predicted"/>
<name>A0A644W7I7_9ZZZZ</name>
<dbReference type="AlphaFoldDB" id="A0A644W7I7"/>
<dbReference type="InterPro" id="IPR054648">
    <property type="entry name" value="TudS-rel"/>
</dbReference>
<dbReference type="NCBIfam" id="NF045597">
    <property type="entry name" value="TudS_rel_CD3072"/>
    <property type="match status" value="1"/>
</dbReference>
<accession>A0A644W7I7</accession>
<dbReference type="Pfam" id="PF04463">
    <property type="entry name" value="2-thiour_desulf"/>
    <property type="match status" value="1"/>
</dbReference>
<reference evidence="1" key="1">
    <citation type="submission" date="2019-08" db="EMBL/GenBank/DDBJ databases">
        <authorList>
            <person name="Kucharzyk K."/>
            <person name="Murdoch R.W."/>
            <person name="Higgins S."/>
            <person name="Loffler F."/>
        </authorList>
    </citation>
    <scope>NUCLEOTIDE SEQUENCE</scope>
</reference>
<gene>
    <name evidence="1" type="ORF">SDC9_45950</name>
</gene>
<organism evidence="1">
    <name type="scientific">bioreactor metagenome</name>
    <dbReference type="NCBI Taxonomy" id="1076179"/>
    <lineage>
        <taxon>unclassified sequences</taxon>
        <taxon>metagenomes</taxon>
        <taxon>ecological metagenomes</taxon>
    </lineage>
</organism>